<dbReference type="Gene3D" id="3.30.70.1450">
    <property type="entry name" value="Regulator of K+ conductance, C-terminal domain"/>
    <property type="match status" value="1"/>
</dbReference>
<dbReference type="InterPro" id="IPR058776">
    <property type="entry name" value="KhtT-like_N"/>
</dbReference>
<protein>
    <submittedName>
        <fullName evidence="2">Cation:proton antiporter regulatory subunit</fullName>
    </submittedName>
</protein>
<dbReference type="EMBL" id="CP163302">
    <property type="protein sequence ID" value="XDP44903.1"/>
    <property type="molecule type" value="Genomic_DNA"/>
</dbReference>
<gene>
    <name evidence="2" type="ORF">AB5L97_16775</name>
</gene>
<sequence length="160" mass="17208">MNVDETDLPGFGVRKDFMTQSGRRLGVVTHRDGETELIISAWDDPDTCQASIPLTGEEAATLGNLLGGQRIVMQLTEEHRDLPGISTRQFHIAAESPFRGHPMGKAQIRTRTSVSIVAIMREGEVLASPGPDVVLHVGDLIVAVGTEEGLDQAATILRNG</sequence>
<dbReference type="InterPro" id="IPR006037">
    <property type="entry name" value="RCK_C"/>
</dbReference>
<dbReference type="GO" id="GO:0008324">
    <property type="term" value="F:monoatomic cation transmembrane transporter activity"/>
    <property type="evidence" value="ECO:0007669"/>
    <property type="project" value="InterPro"/>
</dbReference>
<dbReference type="SUPFAM" id="SSF116726">
    <property type="entry name" value="TrkA C-terminal domain-like"/>
    <property type="match status" value="1"/>
</dbReference>
<dbReference type="RefSeq" id="WP_307958538.1">
    <property type="nucleotide sequence ID" value="NZ_CP163302.1"/>
</dbReference>
<evidence type="ECO:0000313" key="2">
    <source>
        <dbReference type="EMBL" id="XDP44903.1"/>
    </source>
</evidence>
<reference evidence="2" key="1">
    <citation type="submission" date="2024-07" db="EMBL/GenBank/DDBJ databases">
        <authorList>
            <person name="fu j."/>
        </authorList>
    </citation>
    <scope>NUCLEOTIDE SEQUENCE</scope>
    <source>
        <strain evidence="2">P10A9</strain>
    </source>
</reference>
<dbReference type="InterPro" id="IPR026278">
    <property type="entry name" value="KhtT"/>
</dbReference>
<dbReference type="Pfam" id="PF25991">
    <property type="entry name" value="KhtT_N"/>
    <property type="match status" value="1"/>
</dbReference>
<dbReference type="KEGG" id="spue:AB5L97_16775"/>
<dbReference type="AlphaFoldDB" id="A0AB39L162"/>
<name>A0AB39L162_9MICC</name>
<dbReference type="PANTHER" id="PTHR30445:SF8">
    <property type="entry name" value="K(+)_H(+) ANTIPORTER SUBUNIT KHTT"/>
    <property type="match status" value="1"/>
</dbReference>
<evidence type="ECO:0000259" key="1">
    <source>
        <dbReference type="PROSITE" id="PS51202"/>
    </source>
</evidence>
<organism evidence="2">
    <name type="scientific">Sinomonas puerhi</name>
    <dbReference type="NCBI Taxonomy" id="3238584"/>
    <lineage>
        <taxon>Bacteria</taxon>
        <taxon>Bacillati</taxon>
        <taxon>Actinomycetota</taxon>
        <taxon>Actinomycetes</taxon>
        <taxon>Micrococcales</taxon>
        <taxon>Micrococcaceae</taxon>
        <taxon>Sinomonas</taxon>
    </lineage>
</organism>
<accession>A0AB39L162</accession>
<proteinExistence type="predicted"/>
<dbReference type="PROSITE" id="PS51202">
    <property type="entry name" value="RCK_C"/>
    <property type="match status" value="1"/>
</dbReference>
<dbReference type="InterPro" id="IPR050144">
    <property type="entry name" value="AAE_transporter"/>
</dbReference>
<dbReference type="PANTHER" id="PTHR30445">
    <property type="entry name" value="K(+)_H(+) ANTIPORTER SUBUNIT KHTT"/>
    <property type="match status" value="1"/>
</dbReference>
<dbReference type="PIRSF" id="PIRSF005028">
    <property type="entry name" value="KhtT"/>
    <property type="match status" value="1"/>
</dbReference>
<feature type="domain" description="RCK C-terminal" evidence="1">
    <location>
        <begin position="75"/>
        <end position="159"/>
    </location>
</feature>
<dbReference type="InterPro" id="IPR036721">
    <property type="entry name" value="RCK_C_sf"/>
</dbReference>
<dbReference type="GO" id="GO:0006813">
    <property type="term" value="P:potassium ion transport"/>
    <property type="evidence" value="ECO:0007669"/>
    <property type="project" value="InterPro"/>
</dbReference>
<dbReference type="Pfam" id="PF02080">
    <property type="entry name" value="TrkA_C"/>
    <property type="match status" value="1"/>
</dbReference>